<protein>
    <submittedName>
        <fullName evidence="2">Inovirus-type Gp2 protein</fullName>
    </submittedName>
</protein>
<evidence type="ECO:0000313" key="2">
    <source>
        <dbReference type="EMBL" id="MEM0514274.1"/>
    </source>
</evidence>
<feature type="domain" description="YagK/YfjJ C-terminal" evidence="1">
    <location>
        <begin position="72"/>
        <end position="217"/>
    </location>
</feature>
<gene>
    <name evidence="2" type="ORF">WCN91_02250</name>
</gene>
<dbReference type="Proteomes" id="UP001447008">
    <property type="component" value="Unassembled WGS sequence"/>
</dbReference>
<dbReference type="EMBL" id="JBCGCU010000002">
    <property type="protein sequence ID" value="MEM0514274.1"/>
    <property type="molecule type" value="Genomic_DNA"/>
</dbReference>
<sequence>MTNVKKLVVNLIEPENKELVRHQRFISSSVAKNHIFKGQCGIKTIIKVLKKFNIIQSRMNKIIHLVDSFICQYQKVFALRFDLHHGHQNTEDSNSILQRFLKQLKQRLQANYKSDIKVVWSCEKCKSLHHHYHVALLLNGNKVKAPHKVYKVVRELWERISGGIAPYIPHVHYNLVRKSDERFWITLQALFVRLSYLAKSETDYRPAGGKKFSFGMSRINPEYIDRSPAM</sequence>
<comment type="caution">
    <text evidence="2">The sequence shown here is derived from an EMBL/GenBank/DDBJ whole genome shotgun (WGS) entry which is preliminary data.</text>
</comment>
<name>A0ABU9MSJ4_9GAMM</name>
<evidence type="ECO:0000259" key="1">
    <source>
        <dbReference type="Pfam" id="PF11726"/>
    </source>
</evidence>
<keyword evidence="3" id="KW-1185">Reference proteome</keyword>
<dbReference type="Pfam" id="PF11726">
    <property type="entry name" value="YagK_YfjJ_C"/>
    <property type="match status" value="1"/>
</dbReference>
<proteinExistence type="predicted"/>
<dbReference type="InterPro" id="IPR057271">
    <property type="entry name" value="YagK_YfjJ_C"/>
</dbReference>
<evidence type="ECO:0000313" key="3">
    <source>
        <dbReference type="Proteomes" id="UP001447008"/>
    </source>
</evidence>
<dbReference type="RefSeq" id="WP_342675881.1">
    <property type="nucleotide sequence ID" value="NZ_JBCGCU010000002.1"/>
</dbReference>
<organism evidence="2 3">
    <name type="scientific">Pseudoalteromonas qingdaonensis</name>
    <dbReference type="NCBI Taxonomy" id="3131913"/>
    <lineage>
        <taxon>Bacteria</taxon>
        <taxon>Pseudomonadati</taxon>
        <taxon>Pseudomonadota</taxon>
        <taxon>Gammaproteobacteria</taxon>
        <taxon>Alteromonadales</taxon>
        <taxon>Pseudoalteromonadaceae</taxon>
        <taxon>Pseudoalteromonas</taxon>
    </lineage>
</organism>
<reference evidence="2 3" key="1">
    <citation type="submission" date="2024-03" db="EMBL/GenBank/DDBJ databases">
        <title>Pseudoalteromonas qingdaonensis sp. nov., isolated from the intestines of marine benthic organisms.</title>
        <authorList>
            <person name="Lin X."/>
            <person name="Fang S."/>
            <person name="Hu X."/>
        </authorList>
    </citation>
    <scope>NUCLEOTIDE SEQUENCE [LARGE SCALE GENOMIC DNA]</scope>
    <source>
        <strain evidence="2 3">YIC-827</strain>
    </source>
</reference>
<accession>A0ABU9MSJ4</accession>